<dbReference type="Proteomes" id="UP000095751">
    <property type="component" value="Unassembled WGS sequence"/>
</dbReference>
<keyword evidence="3" id="KW-1185">Reference proteome</keyword>
<dbReference type="AlphaFoldDB" id="A0A1E7FHR5"/>
<feature type="compositionally biased region" description="Low complexity" evidence="1">
    <location>
        <begin position="266"/>
        <end position="280"/>
    </location>
</feature>
<accession>A0A1E7FHR5</accession>
<feature type="region of interest" description="Disordered" evidence="1">
    <location>
        <begin position="223"/>
        <end position="243"/>
    </location>
</feature>
<evidence type="ECO:0000313" key="2">
    <source>
        <dbReference type="EMBL" id="OEU17708.1"/>
    </source>
</evidence>
<organism evidence="2 3">
    <name type="scientific">Fragilariopsis cylindrus CCMP1102</name>
    <dbReference type="NCBI Taxonomy" id="635003"/>
    <lineage>
        <taxon>Eukaryota</taxon>
        <taxon>Sar</taxon>
        <taxon>Stramenopiles</taxon>
        <taxon>Ochrophyta</taxon>
        <taxon>Bacillariophyta</taxon>
        <taxon>Bacillariophyceae</taxon>
        <taxon>Bacillariophycidae</taxon>
        <taxon>Bacillariales</taxon>
        <taxon>Bacillariaceae</taxon>
        <taxon>Fragilariopsis</taxon>
    </lineage>
</organism>
<gene>
    <name evidence="2" type="ORF">FRACYDRAFT_238136</name>
</gene>
<dbReference type="OrthoDB" id="47235at2759"/>
<evidence type="ECO:0000313" key="3">
    <source>
        <dbReference type="Proteomes" id="UP000095751"/>
    </source>
</evidence>
<feature type="compositionally biased region" description="Polar residues" evidence="1">
    <location>
        <begin position="297"/>
        <end position="310"/>
    </location>
</feature>
<dbReference type="KEGG" id="fcy:FRACYDRAFT_238136"/>
<proteinExistence type="predicted"/>
<reference evidence="2 3" key="1">
    <citation type="submission" date="2016-09" db="EMBL/GenBank/DDBJ databases">
        <title>Extensive genetic diversity and differential bi-allelic expression allows diatom success in the polar Southern Ocean.</title>
        <authorList>
            <consortium name="DOE Joint Genome Institute"/>
            <person name="Mock T."/>
            <person name="Otillar R.P."/>
            <person name="Strauss J."/>
            <person name="Dupont C."/>
            <person name="Frickenhaus S."/>
            <person name="Maumus F."/>
            <person name="Mcmullan M."/>
            <person name="Sanges R."/>
            <person name="Schmutz J."/>
            <person name="Toseland A."/>
            <person name="Valas R."/>
            <person name="Veluchamy A."/>
            <person name="Ward B.J."/>
            <person name="Allen A."/>
            <person name="Barry K."/>
            <person name="Falciatore A."/>
            <person name="Ferrante M."/>
            <person name="Fortunato A.E."/>
            <person name="Gloeckner G."/>
            <person name="Gruber A."/>
            <person name="Hipkin R."/>
            <person name="Janech M."/>
            <person name="Kroth P."/>
            <person name="Leese F."/>
            <person name="Lindquist E."/>
            <person name="Lyon B.R."/>
            <person name="Martin J."/>
            <person name="Mayer C."/>
            <person name="Parker M."/>
            <person name="Quesneville H."/>
            <person name="Raymond J."/>
            <person name="Uhlig C."/>
            <person name="Valentin K.U."/>
            <person name="Worden A.Z."/>
            <person name="Armbrust E.V."/>
            <person name="Bowler C."/>
            <person name="Green B."/>
            <person name="Moulton V."/>
            <person name="Van Oosterhout C."/>
            <person name="Grigoriev I."/>
        </authorList>
    </citation>
    <scope>NUCLEOTIDE SEQUENCE [LARGE SCALE GENOMIC DNA]</scope>
    <source>
        <strain evidence="2 3">CCMP1102</strain>
    </source>
</reference>
<feature type="compositionally biased region" description="Low complexity" evidence="1">
    <location>
        <begin position="24"/>
        <end position="64"/>
    </location>
</feature>
<feature type="region of interest" description="Disordered" evidence="1">
    <location>
        <begin position="1"/>
        <end position="71"/>
    </location>
</feature>
<feature type="region of interest" description="Disordered" evidence="1">
    <location>
        <begin position="257"/>
        <end position="334"/>
    </location>
</feature>
<evidence type="ECO:0000256" key="1">
    <source>
        <dbReference type="SAM" id="MobiDB-lite"/>
    </source>
</evidence>
<feature type="compositionally biased region" description="Basic and acidic residues" evidence="1">
    <location>
        <begin position="311"/>
        <end position="334"/>
    </location>
</feature>
<dbReference type="InParanoid" id="A0A1E7FHR5"/>
<dbReference type="EMBL" id="KV784357">
    <property type="protein sequence ID" value="OEU17708.1"/>
    <property type="molecule type" value="Genomic_DNA"/>
</dbReference>
<name>A0A1E7FHR5_9STRA</name>
<feature type="compositionally biased region" description="Acidic residues" evidence="1">
    <location>
        <begin position="234"/>
        <end position="243"/>
    </location>
</feature>
<sequence>MMEAEDDNSFSGAIDIPLDDDQNSSAPSAPAAPAWVPSRSSTNSSAPSAPPTDAANSSSNNRNNEPLRLPRIGGVHRGVFLRDTIQSQLPTNDQLQKRKQQAGRLFKNVGSQLSKINLSKIIDGMEQDQGFADSLEELNDRMKEESERQGIRREAEVLMLKVVTDHLEEFLTKNPLGTYEEWIQDLHPENANQGLLFSDIQQIDERFYVQESDHRRLWNEAIEEQHQQQQQQQSEEDQNEDNVDNNNYAHRLVAARTQIWGKAPPRSTASRTNSQSSSYSDKPRNDNPMIDLLSGSVDFQASGKSSGNTNKLEHNGSDEIKVEEGGVSEDLIKF</sequence>
<protein>
    <submittedName>
        <fullName evidence="2">Uncharacterized protein</fullName>
    </submittedName>
</protein>